<dbReference type="AlphaFoldDB" id="A0A2A9EDZ5"/>
<dbReference type="Pfam" id="PF01266">
    <property type="entry name" value="DAO"/>
    <property type="match status" value="1"/>
</dbReference>
<dbReference type="PANTHER" id="PTHR10961:SF7">
    <property type="entry name" value="FAD DEPENDENT OXIDOREDUCTASE DOMAIN-CONTAINING PROTEIN"/>
    <property type="match status" value="1"/>
</dbReference>
<dbReference type="Gene3D" id="3.50.50.60">
    <property type="entry name" value="FAD/NAD(P)-binding domain"/>
    <property type="match status" value="1"/>
</dbReference>
<evidence type="ECO:0000256" key="4">
    <source>
        <dbReference type="ARBA" id="ARBA00023002"/>
    </source>
</evidence>
<sequence>MTQRVQTIVVGGGVVGSATAWALARRGADVVLLERFDAGHVRGASHGASRIYRTTYTEPEYLDLTLEAHGLWRELEAATGVEILTITGGVASGGPSVQAHLADLAAALGSRGVPHALVSAAEAAERWPGLAFEGRVLVEPETAGRLHADRAVAAFQADAVAHGARVVHGRRVTAIEDVPDGVLVRTEPEALASSSDDDVAELVAQRVVVAAGAWSTDLLAGVHDGVARRPAFAGLSRLVVTQEQPAHFAPRDAATPWPSFTHDPGADVVGPGRRWPSGTYGLETPGEGVKVGFHAVGPVVHPDRRTFQPDERQLAQLRDYVAERVPGADPDAFEAISCTYTTTPDHDFVLDRVGRVVVAAGFSGHGFKFAPALGRVLADLADETLTPDAPVAARADRFALARLAAARR</sequence>
<keyword evidence="3" id="KW-0274">FAD</keyword>
<evidence type="ECO:0000256" key="1">
    <source>
        <dbReference type="ARBA" id="ARBA00001974"/>
    </source>
</evidence>
<keyword evidence="2" id="KW-0285">Flavoprotein</keyword>
<dbReference type="SUPFAM" id="SSF54373">
    <property type="entry name" value="FAD-linked reductases, C-terminal domain"/>
    <property type="match status" value="1"/>
</dbReference>
<dbReference type="InterPro" id="IPR036188">
    <property type="entry name" value="FAD/NAD-bd_sf"/>
</dbReference>
<dbReference type="Proteomes" id="UP000221394">
    <property type="component" value="Unassembled WGS sequence"/>
</dbReference>
<dbReference type="InterPro" id="IPR006076">
    <property type="entry name" value="FAD-dep_OxRdtase"/>
</dbReference>
<proteinExistence type="predicted"/>
<organism evidence="6 7">
    <name type="scientific">Flavimobilis soli</name>
    <dbReference type="NCBI Taxonomy" id="442709"/>
    <lineage>
        <taxon>Bacteria</taxon>
        <taxon>Bacillati</taxon>
        <taxon>Actinomycetota</taxon>
        <taxon>Actinomycetes</taxon>
        <taxon>Micrococcales</taxon>
        <taxon>Jonesiaceae</taxon>
        <taxon>Flavimobilis</taxon>
    </lineage>
</organism>
<keyword evidence="4" id="KW-0560">Oxidoreductase</keyword>
<name>A0A2A9EDZ5_9MICO</name>
<comment type="cofactor">
    <cofactor evidence="1">
        <name>FAD</name>
        <dbReference type="ChEBI" id="CHEBI:57692"/>
    </cofactor>
</comment>
<gene>
    <name evidence="6" type="ORF">ATL41_1896</name>
</gene>
<keyword evidence="7" id="KW-1185">Reference proteome</keyword>
<reference evidence="6 7" key="1">
    <citation type="submission" date="2017-10" db="EMBL/GenBank/DDBJ databases">
        <title>Sequencing the genomes of 1000 actinobacteria strains.</title>
        <authorList>
            <person name="Klenk H.-P."/>
        </authorList>
    </citation>
    <scope>NUCLEOTIDE SEQUENCE [LARGE SCALE GENOMIC DNA]</scope>
    <source>
        <strain evidence="6 7">DSM 21574</strain>
    </source>
</reference>
<dbReference type="EMBL" id="PDJH01000001">
    <property type="protein sequence ID" value="PFG37148.1"/>
    <property type="molecule type" value="Genomic_DNA"/>
</dbReference>
<dbReference type="Gene3D" id="3.30.9.10">
    <property type="entry name" value="D-Amino Acid Oxidase, subunit A, domain 2"/>
    <property type="match status" value="1"/>
</dbReference>
<feature type="domain" description="FAD dependent oxidoreductase" evidence="5">
    <location>
        <begin position="8"/>
        <end position="380"/>
    </location>
</feature>
<protein>
    <submittedName>
        <fullName evidence="6">Sarcosine oxidase</fullName>
    </submittedName>
</protein>
<evidence type="ECO:0000256" key="2">
    <source>
        <dbReference type="ARBA" id="ARBA00022630"/>
    </source>
</evidence>
<evidence type="ECO:0000313" key="6">
    <source>
        <dbReference type="EMBL" id="PFG37148.1"/>
    </source>
</evidence>
<evidence type="ECO:0000256" key="3">
    <source>
        <dbReference type="ARBA" id="ARBA00022827"/>
    </source>
</evidence>
<dbReference type="GO" id="GO:0050660">
    <property type="term" value="F:flavin adenine dinucleotide binding"/>
    <property type="evidence" value="ECO:0007669"/>
    <property type="project" value="InterPro"/>
</dbReference>
<dbReference type="RefSeq" id="WP_098458236.1">
    <property type="nucleotide sequence ID" value="NZ_PDJH01000001.1"/>
</dbReference>
<dbReference type="SUPFAM" id="SSF51905">
    <property type="entry name" value="FAD/NAD(P)-binding domain"/>
    <property type="match status" value="1"/>
</dbReference>
<dbReference type="PANTHER" id="PTHR10961">
    <property type="entry name" value="PEROXISOMAL SARCOSINE OXIDASE"/>
    <property type="match status" value="1"/>
</dbReference>
<dbReference type="OrthoDB" id="9801699at2"/>
<comment type="caution">
    <text evidence="6">The sequence shown here is derived from an EMBL/GenBank/DDBJ whole genome shotgun (WGS) entry which is preliminary data.</text>
</comment>
<evidence type="ECO:0000313" key="7">
    <source>
        <dbReference type="Proteomes" id="UP000221394"/>
    </source>
</evidence>
<accession>A0A2A9EDZ5</accession>
<dbReference type="InterPro" id="IPR045170">
    <property type="entry name" value="MTOX"/>
</dbReference>
<dbReference type="GO" id="GO:0008115">
    <property type="term" value="F:sarcosine oxidase activity"/>
    <property type="evidence" value="ECO:0007669"/>
    <property type="project" value="TreeGrafter"/>
</dbReference>
<evidence type="ECO:0000259" key="5">
    <source>
        <dbReference type="Pfam" id="PF01266"/>
    </source>
</evidence>